<feature type="domain" description="Integrase catalytic" evidence="1">
    <location>
        <begin position="82"/>
        <end position="247"/>
    </location>
</feature>
<reference evidence="2 3" key="1">
    <citation type="submission" date="2023-07" db="EMBL/GenBank/DDBJ databases">
        <title>Sorghum-associated microbial communities from plants grown in Nebraska, USA.</title>
        <authorList>
            <person name="Schachtman D."/>
        </authorList>
    </citation>
    <scope>NUCLEOTIDE SEQUENCE [LARGE SCALE GENOMIC DNA]</scope>
    <source>
        <strain evidence="2 3">BE190</strain>
    </source>
</reference>
<evidence type="ECO:0000313" key="2">
    <source>
        <dbReference type="EMBL" id="MDR7088053.1"/>
    </source>
</evidence>
<dbReference type="Pfam" id="PF13333">
    <property type="entry name" value="rve_2"/>
    <property type="match status" value="1"/>
</dbReference>
<organism evidence="2 3">
    <name type="scientific">Cellvibrio fibrivorans</name>
    <dbReference type="NCBI Taxonomy" id="126350"/>
    <lineage>
        <taxon>Bacteria</taxon>
        <taxon>Pseudomonadati</taxon>
        <taxon>Pseudomonadota</taxon>
        <taxon>Gammaproteobacteria</taxon>
        <taxon>Cellvibrionales</taxon>
        <taxon>Cellvibrionaceae</taxon>
        <taxon>Cellvibrio</taxon>
    </lineage>
</organism>
<dbReference type="Gene3D" id="3.30.420.10">
    <property type="entry name" value="Ribonuclease H-like superfamily/Ribonuclease H"/>
    <property type="match status" value="1"/>
</dbReference>
<evidence type="ECO:0000313" key="3">
    <source>
        <dbReference type="Proteomes" id="UP001253595"/>
    </source>
</evidence>
<evidence type="ECO:0000259" key="1">
    <source>
        <dbReference type="PROSITE" id="PS50994"/>
    </source>
</evidence>
<dbReference type="InterPro" id="IPR048020">
    <property type="entry name" value="Transpos_IS3"/>
</dbReference>
<sequence>MRTQEDHYLLQKIIAIYEKSESRYGSPRVFRALVAQGIQVGRKRVERLMREANLRGRVSLVTRRQPGLKRFVAKGNNLLLEHGNATTLDQVWVTDVTYLKLKGRWQYLATVMDQCSRRILGWSLAETRTTKLSTDALMYALKKRNYPKGIIIHSDRGGEFTGWEFQSMLGKYELNHSVNRPGHCTDNAFMESFYHSLKAELIRGTVFNSLENLRRSISRYINQFYNSVRLHSGLDYVSPMEYEQRFA</sequence>
<dbReference type="Pfam" id="PF00665">
    <property type="entry name" value="rve"/>
    <property type="match status" value="1"/>
</dbReference>
<gene>
    <name evidence="2" type="ORF">J2X05_000056</name>
</gene>
<dbReference type="PANTHER" id="PTHR46889:SF4">
    <property type="entry name" value="TRANSPOSASE INSO FOR INSERTION SEQUENCE ELEMENT IS911B-RELATED"/>
    <property type="match status" value="1"/>
</dbReference>
<dbReference type="PROSITE" id="PS50994">
    <property type="entry name" value="INTEGRASE"/>
    <property type="match status" value="1"/>
</dbReference>
<dbReference type="InterPro" id="IPR025948">
    <property type="entry name" value="HTH-like_dom"/>
</dbReference>
<dbReference type="EMBL" id="JAVDVX010000001">
    <property type="protein sequence ID" value="MDR7088053.1"/>
    <property type="molecule type" value="Genomic_DNA"/>
</dbReference>
<dbReference type="NCBIfam" id="NF033516">
    <property type="entry name" value="transpos_IS3"/>
    <property type="match status" value="1"/>
</dbReference>
<dbReference type="InterPro" id="IPR036397">
    <property type="entry name" value="RNaseH_sf"/>
</dbReference>
<name>A0ABU1US82_9GAMM</name>
<dbReference type="Proteomes" id="UP001253595">
    <property type="component" value="Unassembled WGS sequence"/>
</dbReference>
<dbReference type="InterPro" id="IPR001584">
    <property type="entry name" value="Integrase_cat-core"/>
</dbReference>
<dbReference type="Pfam" id="PF13276">
    <property type="entry name" value="HTH_21"/>
    <property type="match status" value="1"/>
</dbReference>
<protein>
    <submittedName>
        <fullName evidence="2">Transposase InsO family protein</fullName>
    </submittedName>
</protein>
<dbReference type="InterPro" id="IPR012337">
    <property type="entry name" value="RNaseH-like_sf"/>
</dbReference>
<keyword evidence="3" id="KW-1185">Reference proteome</keyword>
<proteinExistence type="predicted"/>
<dbReference type="PANTHER" id="PTHR46889">
    <property type="entry name" value="TRANSPOSASE INSF FOR INSERTION SEQUENCE IS3B-RELATED"/>
    <property type="match status" value="1"/>
</dbReference>
<comment type="caution">
    <text evidence="2">The sequence shown here is derived from an EMBL/GenBank/DDBJ whole genome shotgun (WGS) entry which is preliminary data.</text>
</comment>
<dbReference type="SUPFAM" id="SSF53098">
    <property type="entry name" value="Ribonuclease H-like"/>
    <property type="match status" value="1"/>
</dbReference>
<accession>A0ABU1US82</accession>
<dbReference type="InterPro" id="IPR050900">
    <property type="entry name" value="Transposase_IS3/IS150/IS904"/>
</dbReference>